<dbReference type="EMBL" id="QUZK01000022">
    <property type="protein sequence ID" value="RFF31255.1"/>
    <property type="molecule type" value="Genomic_DNA"/>
</dbReference>
<name>A0A3E1KAB6_9GAMM</name>
<comment type="caution">
    <text evidence="1">The sequence shown here is derived from an EMBL/GenBank/DDBJ whole genome shotgun (WGS) entry which is preliminary data.</text>
</comment>
<dbReference type="GO" id="GO:0003677">
    <property type="term" value="F:DNA binding"/>
    <property type="evidence" value="ECO:0007669"/>
    <property type="project" value="InterPro"/>
</dbReference>
<protein>
    <submittedName>
        <fullName evidence="1">Helix-turn-helix transcriptional regulator</fullName>
    </submittedName>
</protein>
<dbReference type="OrthoDB" id="5497412at2"/>
<accession>A0A3E1KAB6</accession>
<evidence type="ECO:0000313" key="1">
    <source>
        <dbReference type="EMBL" id="RFF31255.1"/>
    </source>
</evidence>
<gene>
    <name evidence="1" type="ORF">DZC52_05415</name>
</gene>
<dbReference type="AlphaFoldDB" id="A0A3E1KAB6"/>
<evidence type="ECO:0000313" key="2">
    <source>
        <dbReference type="Proteomes" id="UP000260351"/>
    </source>
</evidence>
<organism evidence="1 2">
    <name type="scientific">Wenzhouxiangella sediminis</name>
    <dbReference type="NCBI Taxonomy" id="1792836"/>
    <lineage>
        <taxon>Bacteria</taxon>
        <taxon>Pseudomonadati</taxon>
        <taxon>Pseudomonadota</taxon>
        <taxon>Gammaproteobacteria</taxon>
        <taxon>Chromatiales</taxon>
        <taxon>Wenzhouxiangellaceae</taxon>
        <taxon>Wenzhouxiangella</taxon>
    </lineage>
</organism>
<dbReference type="RefSeq" id="WP_116650103.1">
    <property type="nucleotide sequence ID" value="NZ_QUZK01000022.1"/>
</dbReference>
<dbReference type="Proteomes" id="UP000260351">
    <property type="component" value="Unassembled WGS sequence"/>
</dbReference>
<dbReference type="GO" id="GO:0006355">
    <property type="term" value="P:regulation of DNA-templated transcription"/>
    <property type="evidence" value="ECO:0007669"/>
    <property type="project" value="InterPro"/>
</dbReference>
<keyword evidence="2" id="KW-1185">Reference proteome</keyword>
<dbReference type="SUPFAM" id="SSF46894">
    <property type="entry name" value="C-terminal effector domain of the bipartite response regulators"/>
    <property type="match status" value="1"/>
</dbReference>
<dbReference type="InterPro" id="IPR016032">
    <property type="entry name" value="Sig_transdc_resp-reg_C-effctor"/>
</dbReference>
<sequence>MAATRDEVLQVLYGAAMGTAAWPDALDALAGFADSRVVTLDTYDLDAHVGRVLAANVVPDPSIEDYNREFGRGNFQIEAGARHYRPGKVLRTSDFISQKELLRSGVYNHVYKPMGIRWGTGVGLEVSDRHIAEFTFMRALDAKDHSERELERIRSIAPHLLQAWQGYQHRTRLQDSLDVVSSLWDRFDHAVVVIDAKRRIRFANRLAEGLLAAGGAWISRVGRLHMRHLDDDQAFGKQLLTVLEGEPRLLRLSAGPLGNQVVSTLFRLDSKFAALVVTDPARNHPDLRQGLMMRFHLTPAEAEVVNAIVDGEPLRRFSERQAIAYETARSQLKTAMGKNGWRRQPDMVADVLRALLPAALFRA</sequence>
<proteinExistence type="predicted"/>
<reference evidence="1 2" key="1">
    <citation type="submission" date="2018-08" db="EMBL/GenBank/DDBJ databases">
        <title>Wenzhouxiangella salilacus sp. nov., a novel bacterium isolated from a saline lake in Xinjiang Province, China.</title>
        <authorList>
            <person name="Han S."/>
        </authorList>
    </citation>
    <scope>NUCLEOTIDE SEQUENCE [LARGE SCALE GENOMIC DNA]</scope>
    <source>
        <strain evidence="1 2">XDB06</strain>
    </source>
</reference>